<comment type="caution">
    <text evidence="3">The sequence shown here is derived from an EMBL/GenBank/DDBJ whole genome shotgun (WGS) entry which is preliminary data.</text>
</comment>
<dbReference type="Proteomes" id="UP000249248">
    <property type="component" value="Unassembled WGS sequence"/>
</dbReference>
<evidence type="ECO:0000256" key="2">
    <source>
        <dbReference type="SAM" id="Phobius"/>
    </source>
</evidence>
<evidence type="ECO:0000313" key="4">
    <source>
        <dbReference type="Proteomes" id="UP000249248"/>
    </source>
</evidence>
<keyword evidence="2" id="KW-0472">Membrane</keyword>
<evidence type="ECO:0000256" key="1">
    <source>
        <dbReference type="SAM" id="MobiDB-lite"/>
    </source>
</evidence>
<dbReference type="AlphaFoldDB" id="A0A2W1NSE6"/>
<organism evidence="3 4">
    <name type="scientific">Putridiphycobacter roseus</name>
    <dbReference type="NCBI Taxonomy" id="2219161"/>
    <lineage>
        <taxon>Bacteria</taxon>
        <taxon>Pseudomonadati</taxon>
        <taxon>Bacteroidota</taxon>
        <taxon>Flavobacteriia</taxon>
        <taxon>Flavobacteriales</taxon>
        <taxon>Crocinitomicaceae</taxon>
        <taxon>Putridiphycobacter</taxon>
    </lineage>
</organism>
<dbReference type="InterPro" id="IPR045755">
    <property type="entry name" value="FtsL-like"/>
</dbReference>
<feature type="transmembrane region" description="Helical" evidence="2">
    <location>
        <begin position="42"/>
        <end position="61"/>
    </location>
</feature>
<sequence length="125" mass="14396">MNELKEESAEIKGKKSKTGKKRSFVKIINGDFLSRDEIVNNIPFISFLGFLLVILIGWGYYTETVGKREVQLEQELGELNSEYFSLGVEYNKLSRQTQVSERLKGSELKLSTIPPKKIKVKKYNF</sequence>
<feature type="region of interest" description="Disordered" evidence="1">
    <location>
        <begin position="1"/>
        <end position="20"/>
    </location>
</feature>
<name>A0A2W1NSE6_9FLAO</name>
<evidence type="ECO:0008006" key="5">
    <source>
        <dbReference type="Google" id="ProtNLM"/>
    </source>
</evidence>
<dbReference type="RefSeq" id="WP_111061473.1">
    <property type="nucleotide sequence ID" value="NZ_JBHUCU010000007.1"/>
</dbReference>
<proteinExistence type="predicted"/>
<dbReference type="EMBL" id="QKSB01000001">
    <property type="protein sequence ID" value="PZE18572.1"/>
    <property type="molecule type" value="Genomic_DNA"/>
</dbReference>
<keyword evidence="4" id="KW-1185">Reference proteome</keyword>
<gene>
    <name evidence="3" type="ORF">DNU06_01695</name>
</gene>
<protein>
    <recommendedName>
        <fullName evidence="5">S-adenosyl-methyltransferase</fullName>
    </recommendedName>
</protein>
<feature type="compositionally biased region" description="Basic and acidic residues" evidence="1">
    <location>
        <begin position="1"/>
        <end position="13"/>
    </location>
</feature>
<accession>A0A2W1NSE6</accession>
<evidence type="ECO:0000313" key="3">
    <source>
        <dbReference type="EMBL" id="PZE18572.1"/>
    </source>
</evidence>
<reference evidence="3 4" key="1">
    <citation type="submission" date="2018-06" db="EMBL/GenBank/DDBJ databases">
        <title>The draft genome sequence of Crocinitomix sp. SM1701.</title>
        <authorList>
            <person name="Zhang X."/>
        </authorList>
    </citation>
    <scope>NUCLEOTIDE SEQUENCE [LARGE SCALE GENOMIC DNA]</scope>
    <source>
        <strain evidence="3 4">SM1701</strain>
    </source>
</reference>
<keyword evidence="2" id="KW-0812">Transmembrane</keyword>
<keyword evidence="2" id="KW-1133">Transmembrane helix</keyword>
<dbReference type="Pfam" id="PF19579">
    <property type="entry name" value="FtsL_2"/>
    <property type="match status" value="1"/>
</dbReference>
<dbReference type="OrthoDB" id="1467840at2"/>